<dbReference type="Proteomes" id="UP000008854">
    <property type="component" value="Unassembled WGS sequence"/>
</dbReference>
<keyword evidence="2" id="KW-0472">Membrane</keyword>
<evidence type="ECO:0000313" key="4">
    <source>
        <dbReference type="Proteomes" id="UP000008854"/>
    </source>
</evidence>
<dbReference type="GO" id="GO:0019887">
    <property type="term" value="F:protein kinase regulator activity"/>
    <property type="evidence" value="ECO:0007669"/>
    <property type="project" value="TreeGrafter"/>
</dbReference>
<feature type="compositionally biased region" description="Basic and acidic residues" evidence="1">
    <location>
        <begin position="724"/>
        <end position="737"/>
    </location>
</feature>
<feature type="region of interest" description="Disordered" evidence="1">
    <location>
        <begin position="121"/>
        <end position="142"/>
    </location>
</feature>
<dbReference type="PANTHER" id="PTHR24116:SF0">
    <property type="entry name" value="KINASE D-INTERACTING SUBSTRATE OF 220 KDA"/>
    <property type="match status" value="1"/>
</dbReference>
<sequence length="2042" mass="232411">MHHSHLDSTMTHAHQRFSQQNSIPEYLKHRHRREQSSGSMTSTSRDFSTCRGMNRETDYPQKQLTRRPRPVSSHTLKEKHASQTRRHSNSRHYPYTNLHDMKEDKRKRIIDKEQLYSRKRLSEIQCTNDSSGSTSNPNKKEFNNHRYFHHVPINTEDAYSHRCEQMQNMLHHLNQKRNMYNNKPMQSMSSTYSQLKKSNLDEVVGLAANDCHLFNYHPYGFNGLTEPPTDWNSTKSQTFSSYNTSTIGGNKLNEQHCQFGLNTLESFQQGCLTSLASMLLCPHTVLPIMVGLFSNFGSSTDYVQKLGEELVYLKQSNPYYYDQAQIGFEFWPGILPLIIVSILGYILGLSLGWQLGFAVAVTATLLYALFFGVIIFGVRIKHWSKTIELAETISRYMRGCNLLFNILFYRSPQAPRVAQPVRLLPISINLSNFSTSTEAAVHLAEKMWISIEQKYGCLPVRLQWASKDVYGDSTKTYRKVCCLPSCIWVFVNVITLLSMATLIAIDNSFKSIENKDGNNNPTPKIDGDVNTLTENLKVFIIVCAVISGLSFLILIAAIIPGILKLIRGRPFQHPIKKPFYPDLESYTDITMDSCYGSSLRKSYPFPNCIETGQCGTERDTNCFTHGGYYNNESRSFLSGSNKLTSTASMAAAAAAAAVTAADRHWRQMENAKYTNHHHHPQQMHERGQFKSKDEFDLQDNLQRINSKMDTNFSGHDDDDEDSSEESKQSDSNEHSSNEDEESSPTDGPLFNSGELLLNGENIPNSNHGTFLKKDLLGNHQSKEYSKSIGNNKRRKTISIERQKNEQLLRQYVLDACSVLSMLDRRIGGRQTRLIICVNAIARTVENSALNKKLLDFMHLLDHILMKPPTGGKSYDVPLILAPIGSTEGVMNDIPPTVWVPNAVVIIATNISGINANNSRAHTLDSVSLNDPNQMHRMSSALRLSLSNSSGGFNPKIWYSIHQLCHLPIYIENEPLCFRVYDQTNEQPFISPARSASNIQQSHQEKKTEVSQPKSMIDLYVGKHDLLHFNKKRFRHLLTLTAFTGRMVKLDRLFTQRIIYQSGQKSLSYLSALQYFANEPSLNTLMMWLCFLTHWPFHASWLGVFIENYQKCEIKERTNYLLTNQTSRSQPEGLNRTLNDTKPSQFGLEQLGPSLTALYSRVIKRFGPIIQAVRLKALSASFLATKGVNSIPGTFHTNTDSLLITNELLTSINKTLKICEIAFYDKDPTKLGEFLRSCDSNQLDSTISQTGSITINQLLRIMKLTPFLNPQISSWIAESLLPKMNSLENNNEQKVIERKPTSSRSSRRSHTFNMTEDHGTVLSTNLTEIENYSFTSCIAKLKETVPKKPLNQFTVHEVCHLVERIVILTNKYFKSNKMGLCQDSKSQDYLINNQNNSDLTKRLSSEESETLINDPIPPAAVNTTSDNITVSSTIRRYIDSIRKFNITGSVLDLCPLKDLEVKLNISPIDWKLFCAFIQHLKQTECEEMLISVKSQNPNEQFTVPCKHLTQNYPRIIQSSRDKLIETDKSSVLSEIRKDQLQMNTISDTSLTVKSAPLIKHYELDNELKRNDRNDKADQITVMHNNRSMSMVGVNRLNDSEHIINSSIHVPRYDHTMEISKLKTKSYRHSKVMEQTINPEQSPCEKHHYTLSSQSRQTHNNDKYVKSQYESKSQYPYNIQPHLHHKPKHQKTSECKMPCDQNECNCCMHSITIKDALTVCHAHTLPHNSHIYQQKQNHPQEAREYVIPPHLSSSTAFCNHHRKLITGNDLETGTGASATEQEESPNENLGISIHRCLRCELPFNTELNHQCMQQYIPDMYNSYKPVNSSALCSYKTAELMHHSLELPHIRSHEIKKVTQSPSMRHFNTVNDFPEINRKDSASTSIAGEIGDEVADMSQLSNYEDDNDDGFLLSSQKLEGKRMKKSSATIIDSDAVIYQHPCDCNYWYAHEQQVQHQERNQLGLIQNESIKTSDYKMNSNLQEDQLNSSLDTLSTTTNSSSNDSSNTSIINDNVSKHSQLDVNSINSCDQLTSECFSDNTVNSKC</sequence>
<proteinExistence type="predicted"/>
<feature type="transmembrane region" description="Helical" evidence="2">
    <location>
        <begin position="357"/>
        <end position="378"/>
    </location>
</feature>
<dbReference type="AlphaFoldDB" id="A0A3Q0KUG4"/>
<dbReference type="PANTHER" id="PTHR24116">
    <property type="entry name" value="KINASE D-INTERACTING SUBSTRATE OF 220 KDA"/>
    <property type="match status" value="1"/>
</dbReference>
<dbReference type="ExpressionAtlas" id="A0A3Q0KUG4">
    <property type="expression patterns" value="baseline"/>
</dbReference>
<dbReference type="Pfam" id="PF23307">
    <property type="entry name" value="SAM_KIDINS220"/>
    <property type="match status" value="1"/>
</dbReference>
<evidence type="ECO:0000313" key="5">
    <source>
        <dbReference type="WBParaSite" id="Smp_196090.1"/>
    </source>
</evidence>
<name>A0A3Q0KUG4_SCHMA</name>
<feature type="region of interest" description="Disordered" evidence="1">
    <location>
        <begin position="1290"/>
        <end position="1310"/>
    </location>
</feature>
<feature type="transmembrane region" description="Helical" evidence="2">
    <location>
        <begin position="538"/>
        <end position="563"/>
    </location>
</feature>
<dbReference type="WBParaSite" id="Smp_196090.1">
    <property type="protein sequence ID" value="Smp_196090.1"/>
    <property type="gene ID" value="Smp_196090"/>
</dbReference>
<dbReference type="InterPro" id="IPR052771">
    <property type="entry name" value="Neurotrophin_sig_adaptor"/>
</dbReference>
<feature type="compositionally biased region" description="Polar residues" evidence="1">
    <location>
        <begin position="124"/>
        <end position="137"/>
    </location>
</feature>
<evidence type="ECO:0000259" key="3">
    <source>
        <dbReference type="Pfam" id="PF23307"/>
    </source>
</evidence>
<feature type="domain" description="Kinase D-interacting substrate of 220 kDa-like SAM" evidence="3">
    <location>
        <begin position="1431"/>
        <end position="1485"/>
    </location>
</feature>
<feature type="region of interest" description="Disordered" evidence="1">
    <location>
        <begin position="707"/>
        <end position="763"/>
    </location>
</feature>
<feature type="region of interest" description="Disordered" evidence="1">
    <location>
        <begin position="1988"/>
        <end position="2007"/>
    </location>
</feature>
<feature type="region of interest" description="Disordered" evidence="1">
    <location>
        <begin position="30"/>
        <end position="108"/>
    </location>
</feature>
<organism evidence="4 5">
    <name type="scientific">Schistosoma mansoni</name>
    <name type="common">Blood fluke</name>
    <dbReference type="NCBI Taxonomy" id="6183"/>
    <lineage>
        <taxon>Eukaryota</taxon>
        <taxon>Metazoa</taxon>
        <taxon>Spiralia</taxon>
        <taxon>Lophotrochozoa</taxon>
        <taxon>Platyhelminthes</taxon>
        <taxon>Trematoda</taxon>
        <taxon>Digenea</taxon>
        <taxon>Strigeidida</taxon>
        <taxon>Schistosomatoidea</taxon>
        <taxon>Schistosomatidae</taxon>
        <taxon>Schistosoma</taxon>
    </lineage>
</organism>
<keyword evidence="4" id="KW-1185">Reference proteome</keyword>
<evidence type="ECO:0000256" key="1">
    <source>
        <dbReference type="SAM" id="MobiDB-lite"/>
    </source>
</evidence>
<evidence type="ECO:0000256" key="2">
    <source>
        <dbReference type="SAM" id="Phobius"/>
    </source>
</evidence>
<feature type="compositionally biased region" description="Polar residues" evidence="1">
    <location>
        <begin position="36"/>
        <end position="47"/>
    </location>
</feature>
<keyword evidence="2" id="KW-0812">Transmembrane</keyword>
<reference evidence="4" key="1">
    <citation type="journal article" date="2012" name="PLoS Negl. Trop. Dis.">
        <title>A systematically improved high quality genome and transcriptome of the human blood fluke Schistosoma mansoni.</title>
        <authorList>
            <person name="Protasio A.V."/>
            <person name="Tsai I.J."/>
            <person name="Babbage A."/>
            <person name="Nichol S."/>
            <person name="Hunt M."/>
            <person name="Aslett M.A."/>
            <person name="De Silva N."/>
            <person name="Velarde G.S."/>
            <person name="Anderson T.J."/>
            <person name="Clark R.C."/>
            <person name="Davidson C."/>
            <person name="Dillon G.P."/>
            <person name="Holroyd N.E."/>
            <person name="LoVerde P.T."/>
            <person name="Lloyd C."/>
            <person name="McQuillan J."/>
            <person name="Oliveira G."/>
            <person name="Otto T.D."/>
            <person name="Parker-Manuel S.J."/>
            <person name="Quail M.A."/>
            <person name="Wilson R.A."/>
            <person name="Zerlotini A."/>
            <person name="Dunne D.W."/>
            <person name="Berriman M."/>
        </authorList>
    </citation>
    <scope>NUCLEOTIDE SEQUENCE [LARGE SCALE GENOMIC DNA]</scope>
    <source>
        <strain evidence="4">Puerto Rican</strain>
    </source>
</reference>
<feature type="region of interest" description="Disordered" evidence="1">
    <location>
        <begin position="1639"/>
        <end position="1659"/>
    </location>
</feature>
<feature type="compositionally biased region" description="Basic and acidic residues" evidence="1">
    <location>
        <begin position="99"/>
        <end position="108"/>
    </location>
</feature>
<dbReference type="InParanoid" id="A0A3Q0KUG4"/>
<keyword evidence="2" id="KW-1133">Transmembrane helix</keyword>
<feature type="transmembrane region" description="Helical" evidence="2">
    <location>
        <begin position="330"/>
        <end position="351"/>
    </location>
</feature>
<accession>A0A3Q0KUG4</accession>
<reference evidence="5" key="2">
    <citation type="submission" date="2018-12" db="UniProtKB">
        <authorList>
            <consortium name="WormBaseParasite"/>
        </authorList>
    </citation>
    <scope>IDENTIFICATION</scope>
    <source>
        <strain evidence="5">Puerto Rican</strain>
    </source>
</reference>
<dbReference type="STRING" id="6183.A0A3Q0KUG4"/>
<protein>
    <submittedName>
        <fullName evidence="5">Putative tgf-beta receptor</fullName>
    </submittedName>
</protein>
<dbReference type="GO" id="GO:0030165">
    <property type="term" value="F:PDZ domain binding"/>
    <property type="evidence" value="ECO:0007669"/>
    <property type="project" value="TreeGrafter"/>
</dbReference>
<dbReference type="InterPro" id="IPR057092">
    <property type="entry name" value="SAM_KIDINS220"/>
</dbReference>